<reference evidence="1" key="1">
    <citation type="journal article" date="2021" name="PeerJ">
        <title>Extensive microbial diversity within the chicken gut microbiome revealed by metagenomics and culture.</title>
        <authorList>
            <person name="Gilroy R."/>
            <person name="Ravi A."/>
            <person name="Getino M."/>
            <person name="Pursley I."/>
            <person name="Horton D.L."/>
            <person name="Alikhan N.F."/>
            <person name="Baker D."/>
            <person name="Gharbi K."/>
            <person name="Hall N."/>
            <person name="Watson M."/>
            <person name="Adriaenssens E.M."/>
            <person name="Foster-Nyarko E."/>
            <person name="Jarju S."/>
            <person name="Secka A."/>
            <person name="Antonio M."/>
            <person name="Oren A."/>
            <person name="Chaudhuri R.R."/>
            <person name="La Ragione R."/>
            <person name="Hildebrand F."/>
            <person name="Pallen M.J."/>
        </authorList>
    </citation>
    <scope>NUCLEOTIDE SEQUENCE</scope>
    <source>
        <strain evidence="1">CHK160-9182</strain>
    </source>
</reference>
<dbReference type="InterPro" id="IPR014710">
    <property type="entry name" value="RmlC-like_jellyroll"/>
</dbReference>
<dbReference type="InterPro" id="IPR010282">
    <property type="entry name" value="Uncharacterised_HutD/Ves"/>
</dbReference>
<dbReference type="Pfam" id="PF05962">
    <property type="entry name" value="HutD"/>
    <property type="match status" value="1"/>
</dbReference>
<protein>
    <submittedName>
        <fullName evidence="1">HutD family protein</fullName>
    </submittedName>
</protein>
<dbReference type="EMBL" id="DXHP01000062">
    <property type="protein sequence ID" value="HIW06218.1"/>
    <property type="molecule type" value="Genomic_DNA"/>
</dbReference>
<sequence length="193" mass="21166">MELIKYSTLNEEPWKNGLGTTRQIVIWPLTADLSNFEWRVSAAAIIFPGSFSHYPGVSRSLSVLSGKSAELKLGEAQKTLAYQGPVVTFDGGDHAEVLSADGPVLDYNVMSRDEAVSHELACVTLKNGEVYNRKGDFTLITVFEGCELIFEGDVVPLAQYDSVLFKERDGVDIVLTGQAEKDVCMLVTEVTKK</sequence>
<dbReference type="InterPro" id="IPR011051">
    <property type="entry name" value="RmlC_Cupin_sf"/>
</dbReference>
<dbReference type="SUPFAM" id="SSF51182">
    <property type="entry name" value="RmlC-like cupins"/>
    <property type="match status" value="1"/>
</dbReference>
<organism evidence="1 2">
    <name type="scientific">Candidatus Ignatzschineria merdigallinarum</name>
    <dbReference type="NCBI Taxonomy" id="2838621"/>
    <lineage>
        <taxon>Bacteria</taxon>
        <taxon>Pseudomonadati</taxon>
        <taxon>Pseudomonadota</taxon>
        <taxon>Gammaproteobacteria</taxon>
        <taxon>Cardiobacteriales</taxon>
        <taxon>Ignatzschineriaceae</taxon>
        <taxon>Ignatzschineria</taxon>
    </lineage>
</organism>
<dbReference type="Proteomes" id="UP000823934">
    <property type="component" value="Unassembled WGS sequence"/>
</dbReference>
<dbReference type="AlphaFoldDB" id="A0A9D1Q4B0"/>
<reference evidence="1" key="2">
    <citation type="submission" date="2021-04" db="EMBL/GenBank/DDBJ databases">
        <authorList>
            <person name="Gilroy R."/>
        </authorList>
    </citation>
    <scope>NUCLEOTIDE SEQUENCE</scope>
    <source>
        <strain evidence="1">CHK160-9182</strain>
    </source>
</reference>
<dbReference type="PANTHER" id="PTHR37943">
    <property type="entry name" value="PROTEIN VES"/>
    <property type="match status" value="1"/>
</dbReference>
<gene>
    <name evidence="1" type="ORF">H9889_02690</name>
</gene>
<proteinExistence type="predicted"/>
<dbReference type="Gene3D" id="2.60.120.10">
    <property type="entry name" value="Jelly Rolls"/>
    <property type="match status" value="1"/>
</dbReference>
<evidence type="ECO:0000313" key="1">
    <source>
        <dbReference type="EMBL" id="HIW06218.1"/>
    </source>
</evidence>
<dbReference type="PANTHER" id="PTHR37943:SF1">
    <property type="entry name" value="PROTEIN VES"/>
    <property type="match status" value="1"/>
</dbReference>
<comment type="caution">
    <text evidence="1">The sequence shown here is derived from an EMBL/GenBank/DDBJ whole genome shotgun (WGS) entry which is preliminary data.</text>
</comment>
<evidence type="ECO:0000313" key="2">
    <source>
        <dbReference type="Proteomes" id="UP000823934"/>
    </source>
</evidence>
<accession>A0A9D1Q4B0</accession>
<name>A0A9D1Q4B0_9GAMM</name>